<dbReference type="SMART" id="SM00756">
    <property type="entry name" value="VKc"/>
    <property type="match status" value="1"/>
</dbReference>
<keyword evidence="13" id="KW-1185">Reference proteome</keyword>
<evidence type="ECO:0000313" key="12">
    <source>
        <dbReference type="EMBL" id="RQH02537.1"/>
    </source>
</evidence>
<evidence type="ECO:0000256" key="5">
    <source>
        <dbReference type="ARBA" id="ARBA00022989"/>
    </source>
</evidence>
<keyword evidence="3 10" id="KW-0812">Transmembrane</keyword>
<gene>
    <name evidence="12" type="ORF">EA472_04355</name>
</gene>
<comment type="similarity">
    <text evidence="2">Belongs to the VKOR family.</text>
</comment>
<feature type="transmembrane region" description="Helical" evidence="10">
    <location>
        <begin position="202"/>
        <end position="219"/>
    </location>
</feature>
<keyword evidence="4" id="KW-0874">Quinone</keyword>
<dbReference type="Proteomes" id="UP000281431">
    <property type="component" value="Unassembled WGS sequence"/>
</dbReference>
<sequence>MGENRSSNTIIPLCVSHNTFPQTRRTARGNGGRPASELLPIRIVRIVHSGDSTSPPVVSFDPREARPALDALSPFILSNIVATIQTTKCPWCIRQHTMTELASKIETSTSYDLRRHVNALLGAFLAVAVIGWGASAFLTAVHFWALPLPSGVEPEGSLAVITSGWAYVGPIPLALIGAGYYVTMIVLGGLWLETKHELLERAIFAITLSGLGASAYFVYLQLGVIGAICPFCMISAAATTSLFAIEVIVKFLGGGRVAPTISSTRVWPPLIVSTVGITVAAMYGITLAPIPGA</sequence>
<evidence type="ECO:0000256" key="9">
    <source>
        <dbReference type="ARBA" id="ARBA00023284"/>
    </source>
</evidence>
<evidence type="ECO:0000256" key="2">
    <source>
        <dbReference type="ARBA" id="ARBA00006214"/>
    </source>
</evidence>
<dbReference type="CDD" id="cd10546">
    <property type="entry name" value="VKOR"/>
    <property type="match status" value="1"/>
</dbReference>
<dbReference type="GO" id="GO:0016020">
    <property type="term" value="C:membrane"/>
    <property type="evidence" value="ECO:0007669"/>
    <property type="project" value="UniProtKB-SubCell"/>
</dbReference>
<proteinExistence type="inferred from homology"/>
<evidence type="ECO:0000313" key="13">
    <source>
        <dbReference type="Proteomes" id="UP000281431"/>
    </source>
</evidence>
<evidence type="ECO:0000259" key="11">
    <source>
        <dbReference type="SMART" id="SM00756"/>
    </source>
</evidence>
<feature type="transmembrane region" description="Helical" evidence="10">
    <location>
        <begin position="225"/>
        <end position="249"/>
    </location>
</feature>
<evidence type="ECO:0000256" key="3">
    <source>
        <dbReference type="ARBA" id="ARBA00022692"/>
    </source>
</evidence>
<evidence type="ECO:0000256" key="4">
    <source>
        <dbReference type="ARBA" id="ARBA00022719"/>
    </source>
</evidence>
<evidence type="ECO:0000256" key="8">
    <source>
        <dbReference type="ARBA" id="ARBA00023157"/>
    </source>
</evidence>
<protein>
    <submittedName>
        <fullName evidence="12">Vitamin K epoxide reductase family protein</fullName>
    </submittedName>
</protein>
<reference evidence="12 13" key="1">
    <citation type="submission" date="2018-10" db="EMBL/GenBank/DDBJ databases">
        <title>Natrarchaeobius chitinivorans gen. nov., sp. nov., and Natrarchaeobius haloalkaliphilus sp. nov., alkaliphilic, chitin-utilizing haloarchaea from hypersaline alkaline lakes.</title>
        <authorList>
            <person name="Sorokin D.Y."/>
            <person name="Elcheninov A.G."/>
            <person name="Kostrikina N.A."/>
            <person name="Bale N.J."/>
            <person name="Sinninghe Damste J.S."/>
            <person name="Khijniak T.V."/>
            <person name="Kublanov I.V."/>
            <person name="Toshchakov S.V."/>
        </authorList>
    </citation>
    <scope>NUCLEOTIDE SEQUENCE [LARGE SCALE GENOMIC DNA]</scope>
    <source>
        <strain evidence="12 13">AArcht7</strain>
    </source>
</reference>
<dbReference type="Pfam" id="PF07884">
    <property type="entry name" value="VKOR"/>
    <property type="match status" value="1"/>
</dbReference>
<comment type="subcellular location">
    <subcellularLocation>
        <location evidence="1">Membrane</location>
        <topology evidence="1">Multi-pass membrane protein</topology>
    </subcellularLocation>
</comment>
<dbReference type="GO" id="GO:0016491">
    <property type="term" value="F:oxidoreductase activity"/>
    <property type="evidence" value="ECO:0007669"/>
    <property type="project" value="UniProtKB-KW"/>
</dbReference>
<name>A0A3N6N481_NATCH</name>
<dbReference type="AlphaFoldDB" id="A0A3N6N481"/>
<feature type="transmembrane region" description="Helical" evidence="10">
    <location>
        <begin position="270"/>
        <end position="290"/>
    </location>
</feature>
<feature type="transmembrane region" description="Helical" evidence="10">
    <location>
        <begin position="165"/>
        <end position="190"/>
    </location>
</feature>
<comment type="caution">
    <text evidence="12">The sequence shown here is derived from an EMBL/GenBank/DDBJ whole genome shotgun (WGS) entry which is preliminary data.</text>
</comment>
<organism evidence="12 13">
    <name type="scientific">Natrarchaeobius chitinivorans</name>
    <dbReference type="NCBI Taxonomy" id="1679083"/>
    <lineage>
        <taxon>Archaea</taxon>
        <taxon>Methanobacteriati</taxon>
        <taxon>Methanobacteriota</taxon>
        <taxon>Stenosarchaea group</taxon>
        <taxon>Halobacteria</taxon>
        <taxon>Halobacteriales</taxon>
        <taxon>Natrialbaceae</taxon>
        <taxon>Natrarchaeobius</taxon>
    </lineage>
</organism>
<evidence type="ECO:0000256" key="6">
    <source>
        <dbReference type="ARBA" id="ARBA00023002"/>
    </source>
</evidence>
<accession>A0A3N6N481</accession>
<dbReference type="GO" id="GO:0048038">
    <property type="term" value="F:quinone binding"/>
    <property type="evidence" value="ECO:0007669"/>
    <property type="project" value="UniProtKB-KW"/>
</dbReference>
<keyword evidence="6" id="KW-0560">Oxidoreductase</keyword>
<evidence type="ECO:0000256" key="1">
    <source>
        <dbReference type="ARBA" id="ARBA00004141"/>
    </source>
</evidence>
<keyword evidence="8" id="KW-1015">Disulfide bond</keyword>
<evidence type="ECO:0000256" key="10">
    <source>
        <dbReference type="SAM" id="Phobius"/>
    </source>
</evidence>
<keyword evidence="7 10" id="KW-0472">Membrane</keyword>
<feature type="transmembrane region" description="Helical" evidence="10">
    <location>
        <begin position="119"/>
        <end position="145"/>
    </location>
</feature>
<dbReference type="Gene3D" id="1.20.1440.130">
    <property type="entry name" value="VKOR domain"/>
    <property type="match status" value="1"/>
</dbReference>
<dbReference type="PANTHER" id="PTHR34573:SF1">
    <property type="entry name" value="VITAMIN K EPOXIDE REDUCTASE DOMAIN-CONTAINING PROTEIN"/>
    <property type="match status" value="1"/>
</dbReference>
<dbReference type="InterPro" id="IPR038354">
    <property type="entry name" value="VKOR_sf"/>
</dbReference>
<evidence type="ECO:0000256" key="7">
    <source>
        <dbReference type="ARBA" id="ARBA00023136"/>
    </source>
</evidence>
<keyword evidence="5 10" id="KW-1133">Transmembrane helix</keyword>
<dbReference type="InterPro" id="IPR012932">
    <property type="entry name" value="VKOR"/>
</dbReference>
<feature type="domain" description="Vitamin K epoxide reductase" evidence="11">
    <location>
        <begin position="117"/>
        <end position="251"/>
    </location>
</feature>
<dbReference type="EMBL" id="REFZ01000002">
    <property type="protein sequence ID" value="RQH02537.1"/>
    <property type="molecule type" value="Genomic_DNA"/>
</dbReference>
<keyword evidence="9" id="KW-0676">Redox-active center</keyword>
<dbReference type="PANTHER" id="PTHR34573">
    <property type="entry name" value="VKC DOMAIN-CONTAINING PROTEIN"/>
    <property type="match status" value="1"/>
</dbReference>